<keyword evidence="1" id="KW-0732">Signal</keyword>
<dbReference type="Gene3D" id="2.130.10.130">
    <property type="entry name" value="Integrin alpha, N-terminal"/>
    <property type="match status" value="3"/>
</dbReference>
<proteinExistence type="predicted"/>
<gene>
    <name evidence="3" type="ORF">CLV84_0981</name>
</gene>
<dbReference type="OrthoDB" id="600363at2"/>
<dbReference type="InterPro" id="IPR027039">
    <property type="entry name" value="Crtac1"/>
</dbReference>
<sequence length="1182" mass="129321">MKPFIFLAGFLFLITGCRENEATILFQRIPTQISGLTFANRITENDTFNILDFEYVYNGGGVGTGDFNGDGLTDIYFTGNTADNKLFLNRGDLQFTEVTAEAGVAATGRWCSGVVVADVNADGRPDIYVSATTYEPGARRANLLYLNLGNETGPDGLDLPRFREVAASCGIADTSHTTQSAFLDYDHDGDLDLYLLINEMDDRAIPNRYLPKITDGSGKKNDKLFRNDGPGPDGLPRFTEVTRDAGILREGYGLGVSVCDLNYDGWPDLYVTNDYISNDLLWINNQDGTFTDRAADFLKHSSYSAMGNDVADLNNDGLEDVITVDMYPENNLRRKAMMPPNNYTAYLNNARFGYLPQFTRNTLQLNRRIDDTTFSMSDVGMMAGIASTDWSWSPLAADVDNDGDRDLLITNGFPRDVTDRDFMDYNVVNSRLASRETRLAQIPSIKIPNYAYENDGQSVPHFTKRIAEWGFDYPSFSNGAAYADLDNDGDLDYVVNNINDSCFLFRNDLIGPSTPSGQVHWLQLDLRQPGANPQAIGARVVVHTDLSRMTAFNSPVRGFLSSVSNVLHFGFQPGDSLRMVEIIWPDGAREHYPSVKWNNRTTLKRGQGNPATDAPPPVAATDYLTARPDLLAKLTVHRDCLFIDFNVQPLLPHKLSEFGPGMAVADVNGDGLDDLYRSGSHFYRGDLLIQGRSANGSPTFSPRPIPATMEAAEELGSLFFDADNDGDSDLYLVAGGSEFALDRPELADQLLLNDGNGNFTPAGEALPPLRASGSCVRAADFDRDGDLDLFVGSRLKPARFPEPVDSYLLINDGTGSFSEQSPAAFAQIGLVCDALWTDYDGDGWTDLLIAGQGMPLRLFRNREGTLTDETPATLSEHRGWWNGLAAADFDRDGDIDYVAGNFGDNHLYGATDNGYVGLYGGDFDGNGGYDLLIGELALAEDGELVEFPHHQRTDTEKQIISVKRRYPRHEQFGRATIAEVLSGYPDAEVTTLKANYLKSAWIENLGDGNFALHPLPRPAQVAPIFGMQPMDVNADGYPDLVAIGNDYGTETGMGMLDALNGLVLLFEPATATFVPGVSNAFIVPGNGRSLTVMNVAGTPIIVAAENQGPTRAFSIDAPRLQRISVPPNAQRVHYRLNGNPTVTEVYYGSGFLSQTTRDLWLPAGATDLRIITFAGAEAVLSR</sequence>
<dbReference type="Pfam" id="PF07593">
    <property type="entry name" value="UnbV_ASPIC"/>
    <property type="match status" value="1"/>
</dbReference>
<dbReference type="InterPro" id="IPR028994">
    <property type="entry name" value="Integrin_alpha_N"/>
</dbReference>
<keyword evidence="4" id="KW-1185">Reference proteome</keyword>
<dbReference type="Proteomes" id="UP000237662">
    <property type="component" value="Unassembled WGS sequence"/>
</dbReference>
<dbReference type="PROSITE" id="PS51257">
    <property type="entry name" value="PROKAR_LIPOPROTEIN"/>
    <property type="match status" value="1"/>
</dbReference>
<dbReference type="EMBL" id="PTJC01000005">
    <property type="protein sequence ID" value="PPK88018.1"/>
    <property type="molecule type" value="Genomic_DNA"/>
</dbReference>
<dbReference type="SUPFAM" id="SSF69318">
    <property type="entry name" value="Integrin alpha N-terminal domain"/>
    <property type="match status" value="3"/>
</dbReference>
<accession>A0A2S6I957</accession>
<evidence type="ECO:0000313" key="3">
    <source>
        <dbReference type="EMBL" id="PPK88018.1"/>
    </source>
</evidence>
<evidence type="ECO:0000313" key="4">
    <source>
        <dbReference type="Proteomes" id="UP000237662"/>
    </source>
</evidence>
<feature type="domain" description="ASPIC/UnbV" evidence="2">
    <location>
        <begin position="535"/>
        <end position="601"/>
    </location>
</feature>
<dbReference type="Pfam" id="PF13517">
    <property type="entry name" value="FG-GAP_3"/>
    <property type="match status" value="4"/>
</dbReference>
<organism evidence="3 4">
    <name type="scientific">Neolewinella xylanilytica</name>
    <dbReference type="NCBI Taxonomy" id="1514080"/>
    <lineage>
        <taxon>Bacteria</taxon>
        <taxon>Pseudomonadati</taxon>
        <taxon>Bacteroidota</taxon>
        <taxon>Saprospiria</taxon>
        <taxon>Saprospirales</taxon>
        <taxon>Lewinellaceae</taxon>
        <taxon>Neolewinella</taxon>
    </lineage>
</organism>
<evidence type="ECO:0000259" key="2">
    <source>
        <dbReference type="Pfam" id="PF07593"/>
    </source>
</evidence>
<name>A0A2S6I957_9BACT</name>
<dbReference type="PANTHER" id="PTHR16026:SF0">
    <property type="entry name" value="CARTILAGE ACIDIC PROTEIN 1"/>
    <property type="match status" value="1"/>
</dbReference>
<dbReference type="RefSeq" id="WP_104418595.1">
    <property type="nucleotide sequence ID" value="NZ_PTJC01000005.1"/>
</dbReference>
<evidence type="ECO:0000256" key="1">
    <source>
        <dbReference type="ARBA" id="ARBA00022729"/>
    </source>
</evidence>
<protein>
    <submittedName>
        <fullName evidence="3">VCBS repeat protein</fullName>
    </submittedName>
</protein>
<dbReference type="PANTHER" id="PTHR16026">
    <property type="entry name" value="CARTILAGE ACIDIC PROTEIN 1"/>
    <property type="match status" value="1"/>
</dbReference>
<dbReference type="InterPro" id="IPR013517">
    <property type="entry name" value="FG-GAP"/>
</dbReference>
<reference evidence="3 4" key="1">
    <citation type="submission" date="2018-02" db="EMBL/GenBank/DDBJ databases">
        <title>Genomic Encyclopedia of Archaeal and Bacterial Type Strains, Phase II (KMG-II): from individual species to whole genera.</title>
        <authorList>
            <person name="Goeker M."/>
        </authorList>
    </citation>
    <scope>NUCLEOTIDE SEQUENCE [LARGE SCALE GENOMIC DNA]</scope>
    <source>
        <strain evidence="3 4">DSM 29526</strain>
    </source>
</reference>
<comment type="caution">
    <text evidence="3">The sequence shown here is derived from an EMBL/GenBank/DDBJ whole genome shotgun (WGS) entry which is preliminary data.</text>
</comment>
<dbReference type="InterPro" id="IPR011519">
    <property type="entry name" value="UnbV_ASPIC"/>
</dbReference>
<dbReference type="AlphaFoldDB" id="A0A2S6I957"/>